<feature type="domain" description="YoaR-like putative peptidoglycan binding" evidence="1">
    <location>
        <begin position="53"/>
        <end position="110"/>
    </location>
</feature>
<evidence type="ECO:0000259" key="1">
    <source>
        <dbReference type="Pfam" id="PF12229"/>
    </source>
</evidence>
<gene>
    <name evidence="2" type="ORF">SpAn4DRAFT_3356</name>
</gene>
<evidence type="ECO:0000313" key="2">
    <source>
        <dbReference type="EMBL" id="CQR72896.1"/>
    </source>
</evidence>
<sequence>MNEIKKLLQFLLLMLIMLPALNTGCGLKTPAPKPEVRLVADQVTIEGQLVGAMTVEEASRVLINVAKAKDVPAVNAGFAPETGEVIPERLGQRLNVSATLNELLAAAPGSKVAPVYQHFAPDITQDKLARSHRLGCYATQILDDSPGRLTNIRLTAKLINNTVLESGQEFSFNRLTGEPTASRGFQPAAVFGDKGKTEQGLGGGMCQVSSTLYNAVLAANLTVTERHPHSQPVNYVPPGKDATTYTDKDFRFINTTRHRLISRVFTDETGSQLTVELWGLPDV</sequence>
<reference evidence="3" key="1">
    <citation type="submission" date="2015-03" db="EMBL/GenBank/DDBJ databases">
        <authorList>
            <person name="Nijsse Bart"/>
        </authorList>
    </citation>
    <scope>NUCLEOTIDE SEQUENCE [LARGE SCALE GENOMIC DNA]</scope>
</reference>
<organism evidence="2 3">
    <name type="scientific">Sporomusa ovata</name>
    <dbReference type="NCBI Taxonomy" id="2378"/>
    <lineage>
        <taxon>Bacteria</taxon>
        <taxon>Bacillati</taxon>
        <taxon>Bacillota</taxon>
        <taxon>Negativicutes</taxon>
        <taxon>Selenomonadales</taxon>
        <taxon>Sporomusaceae</taxon>
        <taxon>Sporomusa</taxon>
    </lineage>
</organism>
<dbReference type="InterPro" id="IPR022029">
    <property type="entry name" value="YoaR-like_PG-bd"/>
</dbReference>
<protein>
    <submittedName>
        <fullName evidence="2">Vancomycin B-type resistance protein VanW</fullName>
    </submittedName>
</protein>
<name>A0A0U1KZU2_9FIRM</name>
<dbReference type="Pfam" id="PF04294">
    <property type="entry name" value="VanW"/>
    <property type="match status" value="1"/>
</dbReference>
<accession>A0A0U1KZU2</accession>
<keyword evidence="3" id="KW-1185">Reference proteome</keyword>
<dbReference type="InterPro" id="IPR052913">
    <property type="entry name" value="Glycopeptide_resist_protein"/>
</dbReference>
<dbReference type="EMBL" id="CTRP01000011">
    <property type="protein sequence ID" value="CQR72896.1"/>
    <property type="molecule type" value="Genomic_DNA"/>
</dbReference>
<dbReference type="PANTHER" id="PTHR35788:SF1">
    <property type="entry name" value="EXPORTED PROTEIN"/>
    <property type="match status" value="1"/>
</dbReference>
<proteinExistence type="predicted"/>
<dbReference type="InterPro" id="IPR007391">
    <property type="entry name" value="Vancomycin_resist_VanW"/>
</dbReference>
<dbReference type="Pfam" id="PF12229">
    <property type="entry name" value="PG_binding_4"/>
    <property type="match status" value="1"/>
</dbReference>
<dbReference type="AlphaFoldDB" id="A0A0U1KZU2"/>
<evidence type="ECO:0000313" key="3">
    <source>
        <dbReference type="Proteomes" id="UP000049855"/>
    </source>
</evidence>
<dbReference type="PANTHER" id="PTHR35788">
    <property type="entry name" value="EXPORTED PROTEIN-RELATED"/>
    <property type="match status" value="1"/>
</dbReference>
<dbReference type="RefSeq" id="WP_021168581.1">
    <property type="nucleotide sequence ID" value="NZ_CTRP01000011.1"/>
</dbReference>
<dbReference type="Proteomes" id="UP000049855">
    <property type="component" value="Unassembled WGS sequence"/>
</dbReference>